<keyword evidence="4 7" id="KW-0808">Transferase</keyword>
<dbReference type="PRINTS" id="PR00799">
    <property type="entry name" value="TRANSAMINASE"/>
</dbReference>
<dbReference type="PANTHER" id="PTHR11879">
    <property type="entry name" value="ASPARTATE AMINOTRANSFERASE"/>
    <property type="match status" value="1"/>
</dbReference>
<name>A0A5B0PMK2_PUCGR</name>
<gene>
    <name evidence="7" type="primary">AAT2_3</name>
    <name evidence="7" type="ORF">PGTUg99_032152</name>
</gene>
<protein>
    <submittedName>
        <fullName evidence="7">Aspartate aminotransferase, cytoplasmic</fullName>
    </submittedName>
</protein>
<organism evidence="7 8">
    <name type="scientific">Puccinia graminis f. sp. tritici</name>
    <dbReference type="NCBI Taxonomy" id="56615"/>
    <lineage>
        <taxon>Eukaryota</taxon>
        <taxon>Fungi</taxon>
        <taxon>Dikarya</taxon>
        <taxon>Basidiomycota</taxon>
        <taxon>Pucciniomycotina</taxon>
        <taxon>Pucciniomycetes</taxon>
        <taxon>Pucciniales</taxon>
        <taxon>Pucciniaceae</taxon>
        <taxon>Puccinia</taxon>
    </lineage>
</organism>
<feature type="domain" description="Aminotransferase class I/classII large" evidence="6">
    <location>
        <begin position="84"/>
        <end position="174"/>
    </location>
</feature>
<dbReference type="InterPro" id="IPR015424">
    <property type="entry name" value="PyrdxlP-dep_Trfase"/>
</dbReference>
<evidence type="ECO:0000256" key="1">
    <source>
        <dbReference type="ARBA" id="ARBA00001933"/>
    </source>
</evidence>
<sequence>MLTPAPAPAPVFTTNVDTRTRTRYLFPGTCFGKQVPANGYRVPANGYRVPANGYRVPANGPAISGTAQAISGTGANHLGGLFLAYQGFASGDLDNDFWAVRHLVNFKIPLLICQCFVKNAGPYGERIGRLTVVPKDQDEASRIESQISVLQCSEISNPPANGARVVSDITNDIPTHHLRTPILR</sequence>
<dbReference type="Proteomes" id="UP000325313">
    <property type="component" value="Unassembled WGS sequence"/>
</dbReference>
<proteinExistence type="predicted"/>
<dbReference type="Gene3D" id="3.40.640.10">
    <property type="entry name" value="Type I PLP-dependent aspartate aminotransferase-like (Major domain)"/>
    <property type="match status" value="1"/>
</dbReference>
<comment type="caution">
    <text evidence="7">The sequence shown here is derived from an EMBL/GenBank/DDBJ whole genome shotgun (WGS) entry which is preliminary data.</text>
</comment>
<keyword evidence="3 7" id="KW-0032">Aminotransferase</keyword>
<dbReference type="GO" id="GO:0006532">
    <property type="term" value="P:aspartate biosynthetic process"/>
    <property type="evidence" value="ECO:0007669"/>
    <property type="project" value="TreeGrafter"/>
</dbReference>
<evidence type="ECO:0000256" key="2">
    <source>
        <dbReference type="ARBA" id="ARBA00011738"/>
    </source>
</evidence>
<dbReference type="EMBL" id="VDEP01000338">
    <property type="protein sequence ID" value="KAA1102381.1"/>
    <property type="molecule type" value="Genomic_DNA"/>
</dbReference>
<comment type="cofactor">
    <cofactor evidence="1">
        <name>pyridoxal 5'-phosphate</name>
        <dbReference type="ChEBI" id="CHEBI:597326"/>
    </cofactor>
</comment>
<dbReference type="AlphaFoldDB" id="A0A5B0PMK2"/>
<accession>A0A5B0PMK2</accession>
<dbReference type="InterPro" id="IPR004839">
    <property type="entry name" value="Aminotransferase_I/II_large"/>
</dbReference>
<dbReference type="SUPFAM" id="SSF53383">
    <property type="entry name" value="PLP-dependent transferases"/>
    <property type="match status" value="1"/>
</dbReference>
<keyword evidence="5" id="KW-0663">Pyridoxal phosphate</keyword>
<dbReference type="InterPro" id="IPR000796">
    <property type="entry name" value="Asp_trans"/>
</dbReference>
<dbReference type="PANTHER" id="PTHR11879:SF55">
    <property type="entry name" value="GLUTAMATE OXALOACETATE TRANSAMINASE 1, ISOFORM B"/>
    <property type="match status" value="1"/>
</dbReference>
<dbReference type="InterPro" id="IPR015421">
    <property type="entry name" value="PyrdxlP-dep_Trfase_major"/>
</dbReference>
<evidence type="ECO:0000256" key="5">
    <source>
        <dbReference type="ARBA" id="ARBA00022898"/>
    </source>
</evidence>
<dbReference type="FunFam" id="3.40.640.10:FF:000362">
    <property type="entry name" value="Aspartate aminotransferase"/>
    <property type="match status" value="1"/>
</dbReference>
<dbReference type="Pfam" id="PF00155">
    <property type="entry name" value="Aminotran_1_2"/>
    <property type="match status" value="1"/>
</dbReference>
<evidence type="ECO:0000256" key="4">
    <source>
        <dbReference type="ARBA" id="ARBA00022679"/>
    </source>
</evidence>
<evidence type="ECO:0000259" key="6">
    <source>
        <dbReference type="Pfam" id="PF00155"/>
    </source>
</evidence>
<dbReference type="GO" id="GO:0004069">
    <property type="term" value="F:L-aspartate:2-oxoglutarate aminotransferase activity"/>
    <property type="evidence" value="ECO:0007669"/>
    <property type="project" value="TreeGrafter"/>
</dbReference>
<evidence type="ECO:0000256" key="3">
    <source>
        <dbReference type="ARBA" id="ARBA00022576"/>
    </source>
</evidence>
<evidence type="ECO:0000313" key="7">
    <source>
        <dbReference type="EMBL" id="KAA1102381.1"/>
    </source>
</evidence>
<dbReference type="GO" id="GO:0030170">
    <property type="term" value="F:pyridoxal phosphate binding"/>
    <property type="evidence" value="ECO:0007669"/>
    <property type="project" value="InterPro"/>
</dbReference>
<comment type="subunit">
    <text evidence="2">Homodimer.</text>
</comment>
<evidence type="ECO:0000313" key="8">
    <source>
        <dbReference type="Proteomes" id="UP000325313"/>
    </source>
</evidence>
<dbReference type="GO" id="GO:0005829">
    <property type="term" value="C:cytosol"/>
    <property type="evidence" value="ECO:0007669"/>
    <property type="project" value="TreeGrafter"/>
</dbReference>
<reference evidence="7 8" key="1">
    <citation type="submission" date="2019-05" db="EMBL/GenBank/DDBJ databases">
        <title>Emergence of the Ug99 lineage of the wheat stem rust pathogen through somatic hybridization.</title>
        <authorList>
            <person name="Li F."/>
            <person name="Upadhyaya N.M."/>
            <person name="Sperschneider J."/>
            <person name="Matny O."/>
            <person name="Nguyen-Phuc H."/>
            <person name="Mago R."/>
            <person name="Raley C."/>
            <person name="Miller M.E."/>
            <person name="Silverstein K.A.T."/>
            <person name="Henningsen E."/>
            <person name="Hirsch C.D."/>
            <person name="Visser B."/>
            <person name="Pretorius Z.A."/>
            <person name="Steffenson B.J."/>
            <person name="Schwessinger B."/>
            <person name="Dodds P.N."/>
            <person name="Figueroa M."/>
        </authorList>
    </citation>
    <scope>NUCLEOTIDE SEQUENCE [LARGE SCALE GENOMIC DNA]</scope>
    <source>
        <strain evidence="7 8">Ug99</strain>
    </source>
</reference>